<evidence type="ECO:0000313" key="7">
    <source>
        <dbReference type="EMBL" id="SDG73163.1"/>
    </source>
</evidence>
<comment type="subcellular location">
    <subcellularLocation>
        <location evidence="1">Periplasm</location>
    </subcellularLocation>
</comment>
<evidence type="ECO:0000259" key="5">
    <source>
        <dbReference type="Pfam" id="PF07940"/>
    </source>
</evidence>
<dbReference type="InterPro" id="IPR012480">
    <property type="entry name" value="Hepar_II_III_C"/>
</dbReference>
<dbReference type="InterPro" id="IPR031680">
    <property type="entry name" value="Hepar_II_III_N"/>
</dbReference>
<name>A0ABY0P1E2_9HYPH</name>
<dbReference type="SUPFAM" id="SSF48230">
    <property type="entry name" value="Chondroitin AC/alginate lyase"/>
    <property type="match status" value="1"/>
</dbReference>
<dbReference type="Pfam" id="PF07940">
    <property type="entry name" value="Hepar_II_III_C"/>
    <property type="match status" value="1"/>
</dbReference>
<accession>A0ABY0P1E2</accession>
<dbReference type="Gene3D" id="2.70.98.70">
    <property type="match status" value="1"/>
</dbReference>
<evidence type="ECO:0000259" key="6">
    <source>
        <dbReference type="Pfam" id="PF16889"/>
    </source>
</evidence>
<evidence type="ECO:0000256" key="2">
    <source>
        <dbReference type="ARBA" id="ARBA00022729"/>
    </source>
</evidence>
<dbReference type="PANTHER" id="PTHR39210:SF1">
    <property type="entry name" value="HEPARIN-SULFATE LYASE"/>
    <property type="match status" value="1"/>
</dbReference>
<evidence type="ECO:0000256" key="3">
    <source>
        <dbReference type="ARBA" id="ARBA00022764"/>
    </source>
</evidence>
<dbReference type="Gene3D" id="1.50.10.100">
    <property type="entry name" value="Chondroitin AC/alginate lyase"/>
    <property type="match status" value="1"/>
</dbReference>
<evidence type="ECO:0000256" key="1">
    <source>
        <dbReference type="ARBA" id="ARBA00004418"/>
    </source>
</evidence>
<dbReference type="InterPro" id="IPR008929">
    <property type="entry name" value="Chondroitin_lyas"/>
</dbReference>
<gene>
    <name evidence="7" type="ORF">SAMN05421844_105112</name>
</gene>
<feature type="domain" description="Heparinase II/III-like C-terminal" evidence="5">
    <location>
        <begin position="366"/>
        <end position="561"/>
    </location>
</feature>
<sequence>MTGRRPFAGRSILPDVTAQLAHAPGWSPPPFDALAFRERVRAMPIVTFDELDTTPKHIAGRFEVELDLIIENGWERHGQHMPSFKRPINWSGFDRSFMFHLHAWEPLTFLLKGVCTVRSKEKAKLYHRVSRDYALDWVDKFQVPVLGVAPEETLSEDWVGRQGFAWYDMAVGQRIYRLAYLLELECRDPDGDPAVIEKLYQALAYHHDVLRVESFFRAHSNHGLYQALGQLAAAARFASVDAMSREARPFARSRLAQTLDHHFTADQVHKEHSPGYHWMILGSLIGAQQTDLIDDTETKERIAAMETALAWLAKPDFSLAEFGDTDPRRIARGKLTDGANSNLLALRYKLPALQAIFSAGRIGSLPPTGVKAFLQAGYAVARLPRESAGPRFEDTTYLAQKAAFHSRVHKHADHLTFLWFDHGRDILIDPGRYAYAGKTRPETDLYKKGFWYSDPKRIYVESTRAHNCVEIDGCDHQRTEVRPFGTGLVSAVEQAGLALFESAVVHNRTIRQKRRLILRPGHFLLVLDWLNDGAGAEHSYRQYFKFAPEWVIEAEKMGFCARHPGRDLPEEYRESIAPITLKVGTFSAEAEAGAALRGQTDPVMAGWASPAAYAMAPATSIHFVQTAQRRPARFATLFTFGETLAIDSVASRMNASMSAARFVWSDDRGSNTIVLQAAEGGFEARYALN</sequence>
<keyword evidence="4" id="KW-0456">Lyase</keyword>
<keyword evidence="8" id="KW-1185">Reference proteome</keyword>
<organism evidence="7 8">
    <name type="scientific">Bosea robiniae</name>
    <dbReference type="NCBI Taxonomy" id="1036780"/>
    <lineage>
        <taxon>Bacteria</taxon>
        <taxon>Pseudomonadati</taxon>
        <taxon>Pseudomonadota</taxon>
        <taxon>Alphaproteobacteria</taxon>
        <taxon>Hyphomicrobiales</taxon>
        <taxon>Boseaceae</taxon>
        <taxon>Bosea</taxon>
    </lineage>
</organism>
<reference evidence="7 8" key="1">
    <citation type="submission" date="2016-10" db="EMBL/GenBank/DDBJ databases">
        <authorList>
            <person name="Varghese N."/>
            <person name="Submissions S."/>
        </authorList>
    </citation>
    <scope>NUCLEOTIDE SEQUENCE [LARGE SCALE GENOMIC DNA]</scope>
    <source>
        <strain evidence="7 8">DSM 26672</strain>
    </source>
</reference>
<protein>
    <submittedName>
        <fullName evidence="7">Heparinase II/III N-terminus</fullName>
    </submittedName>
</protein>
<keyword evidence="3" id="KW-0574">Periplasm</keyword>
<comment type="caution">
    <text evidence="7">The sequence shown here is derived from an EMBL/GenBank/DDBJ whole genome shotgun (WGS) entry which is preliminary data.</text>
</comment>
<evidence type="ECO:0000256" key="4">
    <source>
        <dbReference type="ARBA" id="ARBA00023239"/>
    </source>
</evidence>
<keyword evidence="2" id="KW-0732">Signal</keyword>
<proteinExistence type="predicted"/>
<dbReference type="Pfam" id="PF16889">
    <property type="entry name" value="Hepar_II_III_N"/>
    <property type="match status" value="1"/>
</dbReference>
<feature type="domain" description="Heparin-sulfate lyase N-terminal" evidence="6">
    <location>
        <begin position="132"/>
        <end position="326"/>
    </location>
</feature>
<dbReference type="Proteomes" id="UP000199468">
    <property type="component" value="Unassembled WGS sequence"/>
</dbReference>
<evidence type="ECO:0000313" key="8">
    <source>
        <dbReference type="Proteomes" id="UP000199468"/>
    </source>
</evidence>
<dbReference type="PANTHER" id="PTHR39210">
    <property type="entry name" value="HEPARIN-SULFATE LYASE"/>
    <property type="match status" value="1"/>
</dbReference>
<dbReference type="EMBL" id="FNBZ01000005">
    <property type="protein sequence ID" value="SDG73163.1"/>
    <property type="molecule type" value="Genomic_DNA"/>
</dbReference>